<dbReference type="AlphaFoldDB" id="B0DHB3"/>
<dbReference type="GeneID" id="6078891"/>
<gene>
    <name evidence="1" type="ORF">LACBIDRAFT_302212</name>
</gene>
<dbReference type="HOGENOM" id="CLU_1735799_0_0_1"/>
<keyword evidence="2" id="KW-1185">Reference proteome</keyword>
<organism evidence="2">
    <name type="scientific">Laccaria bicolor (strain S238N-H82 / ATCC MYA-4686)</name>
    <name type="common">Bicoloured deceiver</name>
    <name type="synonym">Laccaria laccata var. bicolor</name>
    <dbReference type="NCBI Taxonomy" id="486041"/>
    <lineage>
        <taxon>Eukaryota</taxon>
        <taxon>Fungi</taxon>
        <taxon>Dikarya</taxon>
        <taxon>Basidiomycota</taxon>
        <taxon>Agaricomycotina</taxon>
        <taxon>Agaricomycetes</taxon>
        <taxon>Agaricomycetidae</taxon>
        <taxon>Agaricales</taxon>
        <taxon>Agaricineae</taxon>
        <taxon>Hydnangiaceae</taxon>
        <taxon>Laccaria</taxon>
    </lineage>
</organism>
<name>B0DHB3_LACBS</name>
<proteinExistence type="predicted"/>
<evidence type="ECO:0000313" key="1">
    <source>
        <dbReference type="EMBL" id="EDR05982.1"/>
    </source>
</evidence>
<accession>B0DHB3</accession>
<reference evidence="1 2" key="1">
    <citation type="journal article" date="2008" name="Nature">
        <title>The genome of Laccaria bicolor provides insights into mycorrhizal symbiosis.</title>
        <authorList>
            <person name="Martin F."/>
            <person name="Aerts A."/>
            <person name="Ahren D."/>
            <person name="Brun A."/>
            <person name="Danchin E.G.J."/>
            <person name="Duchaussoy F."/>
            <person name="Gibon J."/>
            <person name="Kohler A."/>
            <person name="Lindquist E."/>
            <person name="Pereda V."/>
            <person name="Salamov A."/>
            <person name="Shapiro H.J."/>
            <person name="Wuyts J."/>
            <person name="Blaudez D."/>
            <person name="Buee M."/>
            <person name="Brokstein P."/>
            <person name="Canbaeck B."/>
            <person name="Cohen D."/>
            <person name="Courty P.E."/>
            <person name="Coutinho P.M."/>
            <person name="Delaruelle C."/>
            <person name="Detter J.C."/>
            <person name="Deveau A."/>
            <person name="DiFazio S."/>
            <person name="Duplessis S."/>
            <person name="Fraissinet-Tachet L."/>
            <person name="Lucic E."/>
            <person name="Frey-Klett P."/>
            <person name="Fourrey C."/>
            <person name="Feussner I."/>
            <person name="Gay G."/>
            <person name="Grimwood J."/>
            <person name="Hoegger P.J."/>
            <person name="Jain P."/>
            <person name="Kilaru S."/>
            <person name="Labbe J."/>
            <person name="Lin Y.C."/>
            <person name="Legue V."/>
            <person name="Le Tacon F."/>
            <person name="Marmeisse R."/>
            <person name="Melayah D."/>
            <person name="Montanini B."/>
            <person name="Muratet M."/>
            <person name="Nehls U."/>
            <person name="Niculita-Hirzel H."/>
            <person name="Oudot-Le Secq M.P."/>
            <person name="Peter M."/>
            <person name="Quesneville H."/>
            <person name="Rajashekar B."/>
            <person name="Reich M."/>
            <person name="Rouhier N."/>
            <person name="Schmutz J."/>
            <person name="Yin T."/>
            <person name="Chalot M."/>
            <person name="Henrissat B."/>
            <person name="Kuees U."/>
            <person name="Lucas S."/>
            <person name="Van de Peer Y."/>
            <person name="Podila G.K."/>
            <person name="Polle A."/>
            <person name="Pukkila P.J."/>
            <person name="Richardson P.M."/>
            <person name="Rouze P."/>
            <person name="Sanders I.R."/>
            <person name="Stajich J.E."/>
            <person name="Tunlid A."/>
            <person name="Tuskan G."/>
            <person name="Grigoriev I.V."/>
        </authorList>
    </citation>
    <scope>NUCLEOTIDE SEQUENCE [LARGE SCALE GENOMIC DNA]</scope>
    <source>
        <strain evidence="2">S238N-H82 / ATCC MYA-4686</strain>
    </source>
</reference>
<dbReference type="EMBL" id="DS547110">
    <property type="protein sequence ID" value="EDR05982.1"/>
    <property type="molecule type" value="Genomic_DNA"/>
</dbReference>
<protein>
    <submittedName>
        <fullName evidence="1">Predicted protein</fullName>
    </submittedName>
</protein>
<dbReference type="KEGG" id="lbc:LACBIDRAFT_302212"/>
<dbReference type="OrthoDB" id="3049142at2759"/>
<dbReference type="RefSeq" id="XP_001883270.1">
    <property type="nucleotide sequence ID" value="XM_001883235.1"/>
</dbReference>
<dbReference type="InParanoid" id="B0DHB3"/>
<evidence type="ECO:0000313" key="2">
    <source>
        <dbReference type="Proteomes" id="UP000001194"/>
    </source>
</evidence>
<dbReference type="Proteomes" id="UP000001194">
    <property type="component" value="Unassembled WGS sequence"/>
</dbReference>
<sequence>MSANTRGGRARDEFIHKHFNGRRDPNKKAKRWLMTCKYCPSDVAKEIVHRDSRCLKHIGKTNGEDSCKNVPAEVRLEAACLLMRKGGIEEIQVSDGESDVVEIVDRSAEKKKKVNSGEAVAVKHPIEAFLDWSMSVEEMDKANLRMLRFFVHGNIPFSVAENPFFLRWLQCLRLSYSPAS</sequence>